<dbReference type="PROSITE" id="PS00041">
    <property type="entry name" value="HTH_ARAC_FAMILY_1"/>
    <property type="match status" value="2"/>
</dbReference>
<organism evidence="5 6">
    <name type="scientific">Amycolatopsis thermophila</name>
    <dbReference type="NCBI Taxonomy" id="206084"/>
    <lineage>
        <taxon>Bacteria</taxon>
        <taxon>Bacillati</taxon>
        <taxon>Actinomycetota</taxon>
        <taxon>Actinomycetes</taxon>
        <taxon>Pseudonocardiales</taxon>
        <taxon>Pseudonocardiaceae</taxon>
        <taxon>Amycolatopsis</taxon>
    </lineage>
</organism>
<dbReference type="EMBL" id="JAUSUT010000001">
    <property type="protein sequence ID" value="MDQ0382877.1"/>
    <property type="molecule type" value="Genomic_DNA"/>
</dbReference>
<comment type="caution">
    <text evidence="5">The sequence shown here is derived from an EMBL/GenBank/DDBJ whole genome shotgun (WGS) entry which is preliminary data.</text>
</comment>
<evidence type="ECO:0000256" key="3">
    <source>
        <dbReference type="ARBA" id="ARBA00023163"/>
    </source>
</evidence>
<dbReference type="InterPro" id="IPR035418">
    <property type="entry name" value="AraC-bd_2"/>
</dbReference>
<evidence type="ECO:0000313" key="6">
    <source>
        <dbReference type="Proteomes" id="UP001229651"/>
    </source>
</evidence>
<accession>A0ABU0F5L2</accession>
<keyword evidence="6" id="KW-1185">Reference proteome</keyword>
<dbReference type="Pfam" id="PF14525">
    <property type="entry name" value="AraC_binding_2"/>
    <property type="match status" value="1"/>
</dbReference>
<dbReference type="InterPro" id="IPR050204">
    <property type="entry name" value="AraC_XylS_family_regulators"/>
</dbReference>
<evidence type="ECO:0000256" key="1">
    <source>
        <dbReference type="ARBA" id="ARBA00023015"/>
    </source>
</evidence>
<keyword evidence="3" id="KW-0804">Transcription</keyword>
<dbReference type="InterPro" id="IPR018060">
    <property type="entry name" value="HTH_AraC"/>
</dbReference>
<dbReference type="InterPro" id="IPR018062">
    <property type="entry name" value="HTH_AraC-typ_CS"/>
</dbReference>
<dbReference type="SMART" id="SM00342">
    <property type="entry name" value="HTH_ARAC"/>
    <property type="match status" value="1"/>
</dbReference>
<feature type="domain" description="HTH araC/xylS-type" evidence="4">
    <location>
        <begin position="245"/>
        <end position="343"/>
    </location>
</feature>
<dbReference type="PROSITE" id="PS01124">
    <property type="entry name" value="HTH_ARAC_FAMILY_2"/>
    <property type="match status" value="1"/>
</dbReference>
<evidence type="ECO:0000256" key="2">
    <source>
        <dbReference type="ARBA" id="ARBA00023125"/>
    </source>
</evidence>
<reference evidence="5 6" key="1">
    <citation type="submission" date="2023-07" db="EMBL/GenBank/DDBJ databases">
        <title>Sequencing the genomes of 1000 actinobacteria strains.</title>
        <authorList>
            <person name="Klenk H.-P."/>
        </authorList>
    </citation>
    <scope>NUCLEOTIDE SEQUENCE [LARGE SCALE GENOMIC DNA]</scope>
    <source>
        <strain evidence="5 6">DSM 45805</strain>
    </source>
</reference>
<dbReference type="PANTHER" id="PTHR46796:SF12">
    <property type="entry name" value="HTH-TYPE DNA-BINDING TRANSCRIPTIONAL ACTIVATOR EUTR"/>
    <property type="match status" value="1"/>
</dbReference>
<dbReference type="Gene3D" id="1.10.10.60">
    <property type="entry name" value="Homeodomain-like"/>
    <property type="match status" value="1"/>
</dbReference>
<protein>
    <submittedName>
        <fullName evidence="5">AraC-like DNA-binding protein</fullName>
    </submittedName>
</protein>
<keyword evidence="2" id="KW-0238">DNA-binding</keyword>
<evidence type="ECO:0000259" key="4">
    <source>
        <dbReference type="PROSITE" id="PS01124"/>
    </source>
</evidence>
<keyword evidence="1" id="KW-0805">Transcription regulation</keyword>
<evidence type="ECO:0000313" key="5">
    <source>
        <dbReference type="EMBL" id="MDQ0382877.1"/>
    </source>
</evidence>
<dbReference type="Proteomes" id="UP001229651">
    <property type="component" value="Unassembled WGS sequence"/>
</dbReference>
<proteinExistence type="predicted"/>
<dbReference type="RefSeq" id="WP_306998436.1">
    <property type="nucleotide sequence ID" value="NZ_JAUSUT010000001.1"/>
</dbReference>
<gene>
    <name evidence="5" type="ORF">FB470_006871</name>
</gene>
<sequence>MHSTEATAPRFTLIPEAGHGPATPRGFRELCHAAPFDVFRERLNEVFYPARVTPAGRAEGELPLSRLSATRLEHLTLGLVRFGVETTVDPGALGAYHVNVPLSGVVATQCGRQEMTAVPGRAAVFTPREHTFLPRWGEDAMQLCVKISRRVLEEELEAVLGHPVGSWVRFALELDVERGAGKSWLDTLGLLLSELGNPESLVHRSDRHREYLERMVIGGLVLAQHHDYANELRDPAPPSRPRTVKRVVEAVDAAPEKPWTLGDLAQLAGVSGRRLQQGFREHLGVSPSAYVRAVRLDRVHGDLVAGAASVAEVAHRWGFVNLGRFAQAYRERFGEAPSETLRRTR</sequence>
<name>A0ABU0F5L2_9PSEU</name>
<dbReference type="SUPFAM" id="SSF46689">
    <property type="entry name" value="Homeodomain-like"/>
    <property type="match status" value="2"/>
</dbReference>
<dbReference type="Pfam" id="PF12833">
    <property type="entry name" value="HTH_18"/>
    <property type="match status" value="1"/>
</dbReference>
<dbReference type="PANTHER" id="PTHR46796">
    <property type="entry name" value="HTH-TYPE TRANSCRIPTIONAL ACTIVATOR RHAS-RELATED"/>
    <property type="match status" value="1"/>
</dbReference>
<dbReference type="InterPro" id="IPR009057">
    <property type="entry name" value="Homeodomain-like_sf"/>
</dbReference>